<sequence length="296" mass="32269">MDDLNARVTAAATDWAITRPHIQIPRVAPLARLLATAAPFADAEALTTQARATLWVFAVDDFFDSRTTSMPELRRFTASCTATLAGRHPDSSATPLSDGLAEIRDEVAQYQLFARLADLWNDGVLQVLRGMLDEARWAHEYRTRGPTALPDLTRYLHSAYRSIGGPAHFRTVFATLGDASTPHCVPSLLRLEKEASLVVRLANDLRSQAKETQEGTVNAVLILQQQALARGLPASAALRAARQTVGHQLAHHLTRCQELSRHPVTATGRLESVLSTTAALAAAFYRDGDFLPASDE</sequence>
<dbReference type="InterPro" id="IPR008949">
    <property type="entry name" value="Isoprenoid_synthase_dom_sf"/>
</dbReference>
<dbReference type="Gene3D" id="1.10.600.10">
    <property type="entry name" value="Farnesyl Diphosphate Synthase"/>
    <property type="match status" value="1"/>
</dbReference>
<reference evidence="1 2" key="1">
    <citation type="submission" date="2021-03" db="EMBL/GenBank/DDBJ databases">
        <title>Complete genome of Streptomyces formicae strain 1H-GS9 (DSM 100524).</title>
        <authorList>
            <person name="Atanasov K.E."/>
            <person name="Altabella T."/>
            <person name="Ferrer A."/>
        </authorList>
    </citation>
    <scope>NUCLEOTIDE SEQUENCE [LARGE SCALE GENOMIC DNA]</scope>
    <source>
        <strain evidence="1 2">1H-GS9</strain>
    </source>
</reference>
<evidence type="ECO:0000313" key="2">
    <source>
        <dbReference type="Proteomes" id="UP000828924"/>
    </source>
</evidence>
<dbReference type="SUPFAM" id="SSF48576">
    <property type="entry name" value="Terpenoid synthases"/>
    <property type="match status" value="1"/>
</dbReference>
<evidence type="ECO:0008006" key="3">
    <source>
        <dbReference type="Google" id="ProtNLM"/>
    </source>
</evidence>
<dbReference type="Proteomes" id="UP000828924">
    <property type="component" value="Chromosome"/>
</dbReference>
<gene>
    <name evidence="1" type="ORF">J4032_17110</name>
</gene>
<organism evidence="1 2">
    <name type="scientific">Streptomyces formicae</name>
    <dbReference type="NCBI Taxonomy" id="1616117"/>
    <lineage>
        <taxon>Bacteria</taxon>
        <taxon>Bacillati</taxon>
        <taxon>Actinomycetota</taxon>
        <taxon>Actinomycetes</taxon>
        <taxon>Kitasatosporales</taxon>
        <taxon>Streptomycetaceae</taxon>
        <taxon>Streptomyces</taxon>
    </lineage>
</organism>
<proteinExistence type="predicted"/>
<name>A0ABY3WMW5_9ACTN</name>
<evidence type="ECO:0000313" key="1">
    <source>
        <dbReference type="EMBL" id="UNM13005.1"/>
    </source>
</evidence>
<protein>
    <recommendedName>
        <fullName evidence="3">Terpene synthase</fullName>
    </recommendedName>
</protein>
<accession>A0ABY3WMW5</accession>
<dbReference type="Pfam" id="PF19086">
    <property type="entry name" value="Terpene_syn_C_2"/>
    <property type="match status" value="1"/>
</dbReference>
<keyword evidence="2" id="KW-1185">Reference proteome</keyword>
<dbReference type="RefSeq" id="WP_242331717.1">
    <property type="nucleotide sequence ID" value="NZ_CP071872.1"/>
</dbReference>
<dbReference type="EMBL" id="CP071872">
    <property type="protein sequence ID" value="UNM13005.1"/>
    <property type="molecule type" value="Genomic_DNA"/>
</dbReference>